<organism evidence="2 3">
    <name type="scientific">Dibothriocephalus latus</name>
    <name type="common">Fish tapeworm</name>
    <name type="synonym">Diphyllobothrium latum</name>
    <dbReference type="NCBI Taxonomy" id="60516"/>
    <lineage>
        <taxon>Eukaryota</taxon>
        <taxon>Metazoa</taxon>
        <taxon>Spiralia</taxon>
        <taxon>Lophotrochozoa</taxon>
        <taxon>Platyhelminthes</taxon>
        <taxon>Cestoda</taxon>
        <taxon>Eucestoda</taxon>
        <taxon>Diphyllobothriidea</taxon>
        <taxon>Diphyllobothriidae</taxon>
        <taxon>Dibothriocephalus</taxon>
    </lineage>
</organism>
<accession>A0A3P7NR98</accession>
<dbReference type="AlphaFoldDB" id="A0A3P7NR98"/>
<evidence type="ECO:0000256" key="1">
    <source>
        <dbReference type="SAM" id="MobiDB-lite"/>
    </source>
</evidence>
<feature type="region of interest" description="Disordered" evidence="1">
    <location>
        <begin position="80"/>
        <end position="128"/>
    </location>
</feature>
<dbReference type="EMBL" id="UYRU01050481">
    <property type="protein sequence ID" value="VDN11012.1"/>
    <property type="molecule type" value="Genomic_DNA"/>
</dbReference>
<reference evidence="2 3" key="1">
    <citation type="submission" date="2018-11" db="EMBL/GenBank/DDBJ databases">
        <authorList>
            <consortium name="Pathogen Informatics"/>
        </authorList>
    </citation>
    <scope>NUCLEOTIDE SEQUENCE [LARGE SCALE GENOMIC DNA]</scope>
</reference>
<feature type="compositionally biased region" description="Acidic residues" evidence="1">
    <location>
        <begin position="35"/>
        <end position="50"/>
    </location>
</feature>
<keyword evidence="3" id="KW-1185">Reference proteome</keyword>
<evidence type="ECO:0000313" key="3">
    <source>
        <dbReference type="Proteomes" id="UP000281553"/>
    </source>
</evidence>
<gene>
    <name evidence="2" type="ORF">DILT_LOCUS6843</name>
</gene>
<sequence>MPCMRSAVNLLTGTCPYYLYRAKDNCDYCFLTPDREEDPEPGDDDAEESDGQSGLPLSASVGFRGGFTSGYVVSTRLDARMQKRWNPDEEPDSEPPPPEEPDPEEPEPEEPDPEETEPESDDVDESDS</sequence>
<evidence type="ECO:0000313" key="2">
    <source>
        <dbReference type="EMBL" id="VDN11012.1"/>
    </source>
</evidence>
<name>A0A3P7NR98_DIBLA</name>
<feature type="compositionally biased region" description="Acidic residues" evidence="1">
    <location>
        <begin position="88"/>
        <end position="128"/>
    </location>
</feature>
<dbReference type="Proteomes" id="UP000281553">
    <property type="component" value="Unassembled WGS sequence"/>
</dbReference>
<feature type="region of interest" description="Disordered" evidence="1">
    <location>
        <begin position="30"/>
        <end position="68"/>
    </location>
</feature>
<protein>
    <submittedName>
        <fullName evidence="2">Uncharacterized protein</fullName>
    </submittedName>
</protein>
<proteinExistence type="predicted"/>